<sequence>MKGLPFKVVKQFCHPNLVSLSITYGYHQENVSVSMLLSVLSTMSSLEELSVYPGECISIPMTDNSRTQAQDVVLPNLSTLKLSSDVIDASILLDHLVLPSTTCYDIQLGRKPTRFILALERKLQGFKTIGTRSPLPRGQLSTPAPNSYSTIVWRAWTRDIPFGGDSSLEDTPMLCIRLPTHWVNFRSGLVSILSNLALSELKTLRIADSRTCYYVSKNFWKSLFTLTPNLQDLSMTASASDLLQIFGDMRVSMERAEPKTTLLPQLRALAFGFGDWLVVVATIEELVKELGSVLESRIHFRSTIRRLEFSGLSKVLSKSMPIFEPLEKWVDSIVQVVIPDPS</sequence>
<proteinExistence type="predicted"/>
<evidence type="ECO:0000313" key="1">
    <source>
        <dbReference type="EMBL" id="KAJ3479133.1"/>
    </source>
</evidence>
<gene>
    <name evidence="1" type="ORF">NLI96_g9274</name>
</gene>
<organism evidence="1 2">
    <name type="scientific">Meripilus lineatus</name>
    <dbReference type="NCBI Taxonomy" id="2056292"/>
    <lineage>
        <taxon>Eukaryota</taxon>
        <taxon>Fungi</taxon>
        <taxon>Dikarya</taxon>
        <taxon>Basidiomycota</taxon>
        <taxon>Agaricomycotina</taxon>
        <taxon>Agaricomycetes</taxon>
        <taxon>Polyporales</taxon>
        <taxon>Meripilaceae</taxon>
        <taxon>Meripilus</taxon>
    </lineage>
</organism>
<dbReference type="Proteomes" id="UP001212997">
    <property type="component" value="Unassembled WGS sequence"/>
</dbReference>
<dbReference type="AlphaFoldDB" id="A0AAD5UVS6"/>
<protein>
    <submittedName>
        <fullName evidence="1">Uncharacterized protein</fullName>
    </submittedName>
</protein>
<dbReference type="EMBL" id="JANAWD010000460">
    <property type="protein sequence ID" value="KAJ3479133.1"/>
    <property type="molecule type" value="Genomic_DNA"/>
</dbReference>
<comment type="caution">
    <text evidence="1">The sequence shown here is derived from an EMBL/GenBank/DDBJ whole genome shotgun (WGS) entry which is preliminary data.</text>
</comment>
<name>A0AAD5UVS6_9APHY</name>
<reference evidence="1" key="1">
    <citation type="submission" date="2022-07" db="EMBL/GenBank/DDBJ databases">
        <title>Genome Sequence of Physisporinus lineatus.</title>
        <authorList>
            <person name="Buettner E."/>
        </authorList>
    </citation>
    <scope>NUCLEOTIDE SEQUENCE</scope>
    <source>
        <strain evidence="1">VT162</strain>
    </source>
</reference>
<accession>A0AAD5UVS6</accession>
<evidence type="ECO:0000313" key="2">
    <source>
        <dbReference type="Proteomes" id="UP001212997"/>
    </source>
</evidence>
<keyword evidence="2" id="KW-1185">Reference proteome</keyword>